<accession>A0A4Q1KJX3</accession>
<evidence type="ECO:0000313" key="3">
    <source>
        <dbReference type="Proteomes" id="UP000290958"/>
    </source>
</evidence>
<dbReference type="AlphaFoldDB" id="A0A4Q1KJX3"/>
<feature type="region of interest" description="Disordered" evidence="1">
    <location>
        <begin position="165"/>
        <end position="188"/>
    </location>
</feature>
<dbReference type="OrthoDB" id="7449279at2"/>
<dbReference type="EMBL" id="SBKP01000006">
    <property type="protein sequence ID" value="RXR28934.1"/>
    <property type="molecule type" value="Genomic_DNA"/>
</dbReference>
<gene>
    <name evidence="2" type="ORF">EQG66_07605</name>
</gene>
<comment type="caution">
    <text evidence="2">The sequence shown here is derived from an EMBL/GenBank/DDBJ whole genome shotgun (WGS) entry which is preliminary data.</text>
</comment>
<reference evidence="3" key="1">
    <citation type="submission" date="2019-01" db="EMBL/GenBank/DDBJ databases">
        <title>Cytophagaceae bacterium strain CAR-16.</title>
        <authorList>
            <person name="Chen W.-M."/>
        </authorList>
    </citation>
    <scope>NUCLEOTIDE SEQUENCE [LARGE SCALE GENOMIC DNA]</scope>
    <source>
        <strain evidence="3">CHR27</strain>
    </source>
</reference>
<organism evidence="2 3">
    <name type="scientific">Sphingobium fluviale</name>
    <dbReference type="NCBI Taxonomy" id="2506423"/>
    <lineage>
        <taxon>Bacteria</taxon>
        <taxon>Pseudomonadati</taxon>
        <taxon>Pseudomonadota</taxon>
        <taxon>Alphaproteobacteria</taxon>
        <taxon>Sphingomonadales</taxon>
        <taxon>Sphingomonadaceae</taxon>
        <taxon>Sphingobium</taxon>
    </lineage>
</organism>
<protein>
    <submittedName>
        <fullName evidence="2">Uncharacterized protein</fullName>
    </submittedName>
</protein>
<evidence type="ECO:0000313" key="2">
    <source>
        <dbReference type="EMBL" id="RXR28934.1"/>
    </source>
</evidence>
<sequence>MSGGSLQLRMFRRAIREGKTLMTACAESGLSLAEAKLTIAADAANPPPDDAYELIGSARKEDDMARTAKKQQEVEEIGKPDFERAVSIYRNDIKPAQARVGEYAQEQSTAYKEIKKGCNVHPGAAKLAFKLDAMEDTKRDDFLRSLKGLMSALNIGLSADLVDKAEGEDDEDVIPVKASSRPSLMPVH</sequence>
<keyword evidence="3" id="KW-1185">Reference proteome</keyword>
<name>A0A4Q1KJX3_9SPHN</name>
<evidence type="ECO:0000256" key="1">
    <source>
        <dbReference type="SAM" id="MobiDB-lite"/>
    </source>
</evidence>
<dbReference type="Proteomes" id="UP000290958">
    <property type="component" value="Unassembled WGS sequence"/>
</dbReference>
<dbReference type="RefSeq" id="WP_129403998.1">
    <property type="nucleotide sequence ID" value="NZ_SBKP01000006.1"/>
</dbReference>
<proteinExistence type="predicted"/>